<protein>
    <submittedName>
        <fullName evidence="1">SAM-dependent methyltransferase</fullName>
        <ecNumber evidence="1">2.1.1.-</ecNumber>
    </submittedName>
</protein>
<evidence type="ECO:0000313" key="1">
    <source>
        <dbReference type="EMBL" id="CDM96915.1"/>
    </source>
</evidence>
<keyword evidence="2" id="KW-1185">Reference proteome</keyword>
<sequence length="225" mass="27119">MYEAQYKDYSPDFVMYDTLLEKNIPVVEFGSGTGRITLHLLEQGYRVFGIETDEDYQGFFLNKIQEKGSNDNFCYVTDITEVKERCNIIYPFNVLFHLNYQQVEAELNKLHKFRHYWNKLIIETDNIQYINSESFRSKFHQDQDYLFKEVPRPSQSKIIIYNEVIEKRSFNIILKFDYSLYLHKADDLHLIYNQIFPRAKFYGDFNLQFYRKNSPKLIAMCINNH</sequence>
<dbReference type="Proteomes" id="UP000032946">
    <property type="component" value="Chromosome"/>
</dbReference>
<accession>A0A9P1KIN8</accession>
<gene>
    <name evidence="1" type="ORF">ARTHRO_41324</name>
</gene>
<dbReference type="EC" id="2.1.1.-" evidence="1"/>
<dbReference type="InterPro" id="IPR020596">
    <property type="entry name" value="rRNA_Ade_Mease_Trfase_CS"/>
</dbReference>
<dbReference type="Gene3D" id="3.40.50.150">
    <property type="entry name" value="Vaccinia Virus protein VP39"/>
    <property type="match status" value="1"/>
</dbReference>
<proteinExistence type="predicted"/>
<keyword evidence="1" id="KW-0808">Transferase</keyword>
<reference evidence="1 2" key="1">
    <citation type="submission" date="2014-02" db="EMBL/GenBank/DDBJ databases">
        <authorList>
            <person name="Genoscope - CEA"/>
        </authorList>
    </citation>
    <scope>NUCLEOTIDE SEQUENCE [LARGE SCALE GENOMIC DNA]</scope>
    <source>
        <strain evidence="1 2">PCC 8005</strain>
    </source>
</reference>
<dbReference type="GO" id="GO:0000179">
    <property type="term" value="F:rRNA (adenine-N6,N6-)-dimethyltransferase activity"/>
    <property type="evidence" value="ECO:0007669"/>
    <property type="project" value="InterPro"/>
</dbReference>
<keyword evidence="1" id="KW-0489">Methyltransferase</keyword>
<dbReference type="EMBL" id="FO818640">
    <property type="protein sequence ID" value="CDM96915.1"/>
    <property type="molecule type" value="Genomic_DNA"/>
</dbReference>
<organism evidence="1 2">
    <name type="scientific">Limnospira indica PCC 8005</name>
    <dbReference type="NCBI Taxonomy" id="376219"/>
    <lineage>
        <taxon>Bacteria</taxon>
        <taxon>Bacillati</taxon>
        <taxon>Cyanobacteriota</taxon>
        <taxon>Cyanophyceae</taxon>
        <taxon>Oscillatoriophycideae</taxon>
        <taxon>Oscillatoriales</taxon>
        <taxon>Sirenicapillariaceae</taxon>
        <taxon>Limnospira</taxon>
    </lineage>
</organism>
<name>A0A9P1KIN8_9CYAN</name>
<dbReference type="PROSITE" id="PS01131">
    <property type="entry name" value="RRNA_A_DIMETH"/>
    <property type="match status" value="1"/>
</dbReference>
<dbReference type="InterPro" id="IPR029063">
    <property type="entry name" value="SAM-dependent_MTases_sf"/>
</dbReference>
<dbReference type="SUPFAM" id="SSF53335">
    <property type="entry name" value="S-adenosyl-L-methionine-dependent methyltransferases"/>
    <property type="match status" value="1"/>
</dbReference>
<evidence type="ECO:0000313" key="2">
    <source>
        <dbReference type="Proteomes" id="UP000032946"/>
    </source>
</evidence>
<dbReference type="AlphaFoldDB" id="A0A9P1KIN8"/>